<keyword evidence="1" id="KW-0812">Transmembrane</keyword>
<dbReference type="Proteomes" id="UP000650424">
    <property type="component" value="Unassembled WGS sequence"/>
</dbReference>
<keyword evidence="1" id="KW-0472">Membrane</keyword>
<evidence type="ECO:0000256" key="1">
    <source>
        <dbReference type="SAM" id="Phobius"/>
    </source>
</evidence>
<dbReference type="EMBL" id="JACOGF010000010">
    <property type="protein sequence ID" value="MBC3919509.1"/>
    <property type="molecule type" value="Genomic_DNA"/>
</dbReference>
<name>A0ABR6ZUM4_9BURK</name>
<dbReference type="RefSeq" id="WP_186948777.1">
    <property type="nucleotide sequence ID" value="NZ_JACOGF010000010.1"/>
</dbReference>
<keyword evidence="1" id="KW-1133">Transmembrane helix</keyword>
<accession>A0ABR6ZUM4</accession>
<reference evidence="2 3" key="1">
    <citation type="submission" date="2020-08" db="EMBL/GenBank/DDBJ databases">
        <title>Novel species isolated from subtropical streams in China.</title>
        <authorList>
            <person name="Lu H."/>
        </authorList>
    </citation>
    <scope>NUCLEOTIDE SEQUENCE [LARGE SCALE GENOMIC DNA]</scope>
    <source>
        <strain evidence="2 3">CY18W</strain>
    </source>
</reference>
<evidence type="ECO:0000313" key="3">
    <source>
        <dbReference type="Proteomes" id="UP000650424"/>
    </source>
</evidence>
<sequence>MKTSTTKLYRSILVGILLCLIVFLGAMPAYQYVSKKSISKEVSHLIDELTQSPKRQEAAFLHLESMGTSAVPHIVAHLSDVRPLAERTVRLPNNFPSAREPSRYYEAEQVHEALSALLNQMTNEKFPVFYDGATFQQKMANRDKWVSWCRTHYPDEVSICEGKEGLN</sequence>
<organism evidence="2 3">
    <name type="scientific">Undibacterium hunanense</name>
    <dbReference type="NCBI Taxonomy" id="2762292"/>
    <lineage>
        <taxon>Bacteria</taxon>
        <taxon>Pseudomonadati</taxon>
        <taxon>Pseudomonadota</taxon>
        <taxon>Betaproteobacteria</taxon>
        <taxon>Burkholderiales</taxon>
        <taxon>Oxalobacteraceae</taxon>
        <taxon>Undibacterium</taxon>
    </lineage>
</organism>
<proteinExistence type="predicted"/>
<protein>
    <submittedName>
        <fullName evidence="2">Uncharacterized protein</fullName>
    </submittedName>
</protein>
<feature type="transmembrane region" description="Helical" evidence="1">
    <location>
        <begin position="12"/>
        <end position="33"/>
    </location>
</feature>
<gene>
    <name evidence="2" type="ORF">H8L32_18630</name>
</gene>
<keyword evidence="3" id="KW-1185">Reference proteome</keyword>
<comment type="caution">
    <text evidence="2">The sequence shown here is derived from an EMBL/GenBank/DDBJ whole genome shotgun (WGS) entry which is preliminary data.</text>
</comment>
<evidence type="ECO:0000313" key="2">
    <source>
        <dbReference type="EMBL" id="MBC3919509.1"/>
    </source>
</evidence>